<evidence type="ECO:0000256" key="1">
    <source>
        <dbReference type="SAM" id="MobiDB-lite"/>
    </source>
</evidence>
<dbReference type="SUPFAM" id="SSF49503">
    <property type="entry name" value="Cupredoxins"/>
    <property type="match status" value="1"/>
</dbReference>
<feature type="region of interest" description="Disordered" evidence="1">
    <location>
        <begin position="354"/>
        <end position="388"/>
    </location>
</feature>
<dbReference type="CDD" id="cd00920">
    <property type="entry name" value="Cupredoxin"/>
    <property type="match status" value="1"/>
</dbReference>
<dbReference type="Gene3D" id="2.60.40.420">
    <property type="entry name" value="Cupredoxins - blue copper proteins"/>
    <property type="match status" value="1"/>
</dbReference>
<feature type="compositionally biased region" description="Low complexity" evidence="1">
    <location>
        <begin position="359"/>
        <end position="388"/>
    </location>
</feature>
<accession>A0A4Y9YY45</accession>
<dbReference type="InterPro" id="IPR008972">
    <property type="entry name" value="Cupredoxin"/>
</dbReference>
<name>A0A4Y9YY45_9AGAM</name>
<proteinExistence type="predicted"/>
<dbReference type="STRING" id="205917.A0A4Y9YY45"/>
<dbReference type="InterPro" id="IPR052953">
    <property type="entry name" value="Ser-rich/MCO-related"/>
</dbReference>
<keyword evidence="2" id="KW-0732">Signal</keyword>
<dbReference type="EMBL" id="SEOQ01000194">
    <property type="protein sequence ID" value="TFY67295.1"/>
    <property type="molecule type" value="Genomic_DNA"/>
</dbReference>
<keyword evidence="4" id="KW-1185">Reference proteome</keyword>
<dbReference type="PANTHER" id="PTHR34883:SF17">
    <property type="entry name" value="CUPREDOXIN"/>
    <property type="match status" value="1"/>
</dbReference>
<feature type="chain" id="PRO_5021199089" description="Phytocyanin domain-containing protein" evidence="2">
    <location>
        <begin position="19"/>
        <end position="412"/>
    </location>
</feature>
<evidence type="ECO:0000313" key="4">
    <source>
        <dbReference type="Proteomes" id="UP000298327"/>
    </source>
</evidence>
<evidence type="ECO:0000256" key="2">
    <source>
        <dbReference type="SAM" id="SignalP"/>
    </source>
</evidence>
<reference evidence="3 4" key="1">
    <citation type="submission" date="2019-02" db="EMBL/GenBank/DDBJ databases">
        <title>Genome sequencing of the rare red list fungi Dentipellis fragilis.</title>
        <authorList>
            <person name="Buettner E."/>
            <person name="Kellner H."/>
        </authorList>
    </citation>
    <scope>NUCLEOTIDE SEQUENCE [LARGE SCALE GENOMIC DNA]</scope>
    <source>
        <strain evidence="3 4">DSM 105465</strain>
    </source>
</reference>
<evidence type="ECO:0000313" key="3">
    <source>
        <dbReference type="EMBL" id="TFY67295.1"/>
    </source>
</evidence>
<dbReference type="Proteomes" id="UP000298327">
    <property type="component" value="Unassembled WGS sequence"/>
</dbReference>
<evidence type="ECO:0008006" key="5">
    <source>
        <dbReference type="Google" id="ProtNLM"/>
    </source>
</evidence>
<protein>
    <recommendedName>
        <fullName evidence="5">Phytocyanin domain-containing protein</fullName>
    </recommendedName>
</protein>
<dbReference type="AlphaFoldDB" id="A0A4Y9YY45"/>
<dbReference type="PANTHER" id="PTHR34883">
    <property type="entry name" value="SERINE-RICH PROTEIN, PUTATIVE-RELATED-RELATED"/>
    <property type="match status" value="1"/>
</dbReference>
<gene>
    <name evidence="3" type="ORF">EVG20_g3991</name>
</gene>
<dbReference type="OrthoDB" id="2331100at2759"/>
<comment type="caution">
    <text evidence="3">The sequence shown here is derived from an EMBL/GenBank/DDBJ whole genome shotgun (WGS) entry which is preliminary data.</text>
</comment>
<organism evidence="3 4">
    <name type="scientific">Dentipellis fragilis</name>
    <dbReference type="NCBI Taxonomy" id="205917"/>
    <lineage>
        <taxon>Eukaryota</taxon>
        <taxon>Fungi</taxon>
        <taxon>Dikarya</taxon>
        <taxon>Basidiomycota</taxon>
        <taxon>Agaricomycotina</taxon>
        <taxon>Agaricomycetes</taxon>
        <taxon>Russulales</taxon>
        <taxon>Hericiaceae</taxon>
        <taxon>Dentipellis</taxon>
    </lineage>
</organism>
<feature type="signal peptide" evidence="2">
    <location>
        <begin position="1"/>
        <end position="18"/>
    </location>
</feature>
<sequence length="412" mass="41142">MFASFLGAAALYAGVASAAPMVARDMMSGSSSAAADKMAGDSMASASSSADYSYQTSSADAMYGGASSSATYAAAYTSAAAPAYTSAAAPAYTSAAAPAYSSPSYGSGSSSWGGSGYDSCVSQCMASYGAPSAMAMPTETASAEGSYGTGKVHTVWVAPKQGVLRYVPFATNASVGDTIKFIWGGNNHTVTKSSILGICNKTSDAPFVSGTHDANFTFTQVVNDTNATFFYCGTPGHCQKGMFGIINAPNAFGSASSAAQMIPQMAANNSDMAAAWAYTKSYTANNTGAATWGNNMDMSGVPSWAQSSMAENIMYTRAFLAANPEVLNSDGTIDMSNAGSNALMLPEDISTVAKGSNNAASSSTPAAATSASASSTPSTTASPVGAASGAGMVTSPRVAVALVAVVAAFFAL</sequence>